<dbReference type="Proteomes" id="UP000309061">
    <property type="component" value="Chromosome"/>
</dbReference>
<dbReference type="Pfam" id="PF08002">
    <property type="entry name" value="DUF1697"/>
    <property type="match status" value="1"/>
</dbReference>
<accession>A0A6B8KAI6</accession>
<proteinExistence type="predicted"/>
<evidence type="ECO:0000313" key="2">
    <source>
        <dbReference type="Proteomes" id="UP000309061"/>
    </source>
</evidence>
<dbReference type="InterPro" id="IPR012545">
    <property type="entry name" value="DUF1697"/>
</dbReference>
<dbReference type="PANTHER" id="PTHR36439:SF1">
    <property type="entry name" value="DUF1697 DOMAIN-CONTAINING PROTEIN"/>
    <property type="match status" value="1"/>
</dbReference>
<dbReference type="PANTHER" id="PTHR36439">
    <property type="entry name" value="BLL4334 PROTEIN"/>
    <property type="match status" value="1"/>
</dbReference>
<dbReference type="AlphaFoldDB" id="A0A6B8KAI6"/>
<dbReference type="OrthoDB" id="9806494at2"/>
<dbReference type="PIRSF" id="PIRSF008502">
    <property type="entry name" value="UCP008502"/>
    <property type="match status" value="1"/>
</dbReference>
<dbReference type="RefSeq" id="WP_136495150.1">
    <property type="nucleotide sequence ID" value="NZ_CP046052.1"/>
</dbReference>
<sequence>MTAYVALLRAVNVGGTGKLPMTALAELCLSAGFVQVKTYIASGNVVFRSDGSEEEVRTALERRLTAHMGRPASVLVRAASEMAQTLARNPFPQQPANRVMALFFDGAPPSDPLEGATGVQGEEVRLGQRELFIFYPDGMAKTRLRLPAEKTGSARNMNTVAKLAAMAAAIA</sequence>
<evidence type="ECO:0000313" key="1">
    <source>
        <dbReference type="EMBL" id="QGM44859.1"/>
    </source>
</evidence>
<dbReference type="KEGG" id="mhey:H2LOC_003680"/>
<keyword evidence="2" id="KW-1185">Reference proteome</keyword>
<name>A0A6B8KAI6_9HYPH</name>
<organism evidence="1 2">
    <name type="scientific">Methylocystis heyeri</name>
    <dbReference type="NCBI Taxonomy" id="391905"/>
    <lineage>
        <taxon>Bacteria</taxon>
        <taxon>Pseudomonadati</taxon>
        <taxon>Pseudomonadota</taxon>
        <taxon>Alphaproteobacteria</taxon>
        <taxon>Hyphomicrobiales</taxon>
        <taxon>Methylocystaceae</taxon>
        <taxon>Methylocystis</taxon>
    </lineage>
</organism>
<protein>
    <submittedName>
        <fullName evidence="1">DUF1697 domain-containing protein</fullName>
    </submittedName>
</protein>
<dbReference type="SUPFAM" id="SSF160379">
    <property type="entry name" value="SP0830-like"/>
    <property type="match status" value="1"/>
</dbReference>
<dbReference type="Gene3D" id="3.30.70.1280">
    <property type="entry name" value="SP0830-like domains"/>
    <property type="match status" value="1"/>
</dbReference>
<dbReference type="EMBL" id="CP046052">
    <property type="protein sequence ID" value="QGM44859.1"/>
    <property type="molecule type" value="Genomic_DNA"/>
</dbReference>
<reference evidence="1 2" key="1">
    <citation type="submission" date="2019-11" db="EMBL/GenBank/DDBJ databases">
        <title>The genome sequence of Methylocystis heyeri.</title>
        <authorList>
            <person name="Oshkin I.Y."/>
            <person name="Miroshnikov K."/>
            <person name="Dedysh S.N."/>
        </authorList>
    </citation>
    <scope>NUCLEOTIDE SEQUENCE [LARGE SCALE GENOMIC DNA]</scope>
    <source>
        <strain evidence="1 2">H2</strain>
    </source>
</reference>
<gene>
    <name evidence="1" type="ORF">H2LOC_003680</name>
</gene>